<dbReference type="eggNOG" id="ENOG502S1BU">
    <property type="taxonomic scope" value="Eukaryota"/>
</dbReference>
<dbReference type="Gramene" id="PGSC0003DMT400091264">
    <property type="protein sequence ID" value="PGSC0003DMT400091264"/>
    <property type="gene ID" value="PGSC0003DMG400040835"/>
</dbReference>
<keyword evidence="8" id="KW-1185">Reference proteome</keyword>
<evidence type="ECO:0000256" key="3">
    <source>
        <dbReference type="ARBA" id="ARBA00023163"/>
    </source>
</evidence>
<dbReference type="PANTHER" id="PTHR13935:SF98">
    <property type="entry name" value="TRANSCRIPTION FACTOR BHLH120-LIKE"/>
    <property type="match status" value="1"/>
</dbReference>
<dbReference type="HOGENOM" id="CLU_1236875_0_0_1"/>
<dbReference type="GeneID" id="107060808"/>
<dbReference type="GO" id="GO:0000981">
    <property type="term" value="F:DNA-binding transcription factor activity, RNA polymerase II-specific"/>
    <property type="evidence" value="ECO:0000318"/>
    <property type="project" value="GO_Central"/>
</dbReference>
<keyword evidence="5" id="KW-0175">Coiled coil</keyword>
<proteinExistence type="predicted"/>
<dbReference type="InParanoid" id="M1DM76"/>
<dbReference type="GO" id="GO:0006357">
    <property type="term" value="P:regulation of transcription by RNA polymerase II"/>
    <property type="evidence" value="ECO:0000318"/>
    <property type="project" value="GO_Central"/>
</dbReference>
<dbReference type="InterPro" id="IPR015660">
    <property type="entry name" value="MASH1/Ascl1a-like"/>
</dbReference>
<dbReference type="SMR" id="M1DM76"/>
<name>M1DM76_SOLTU</name>
<dbReference type="PROSITE" id="PS50888">
    <property type="entry name" value="BHLH"/>
    <property type="match status" value="1"/>
</dbReference>
<feature type="domain" description="BHLH" evidence="6">
    <location>
        <begin position="99"/>
        <end position="151"/>
    </location>
</feature>
<dbReference type="SUPFAM" id="SSF47459">
    <property type="entry name" value="HLH, helix-loop-helix DNA-binding domain"/>
    <property type="match status" value="1"/>
</dbReference>
<evidence type="ECO:0000256" key="5">
    <source>
        <dbReference type="SAM" id="Coils"/>
    </source>
</evidence>
<evidence type="ECO:0000256" key="1">
    <source>
        <dbReference type="ARBA" id="ARBA00004123"/>
    </source>
</evidence>
<dbReference type="InterPro" id="IPR011598">
    <property type="entry name" value="bHLH_dom"/>
</dbReference>
<dbReference type="GO" id="GO:0000977">
    <property type="term" value="F:RNA polymerase II transcription regulatory region sequence-specific DNA binding"/>
    <property type="evidence" value="ECO:0000318"/>
    <property type="project" value="GO_Central"/>
</dbReference>
<keyword evidence="3" id="KW-0804">Transcription</keyword>
<reference evidence="8" key="1">
    <citation type="journal article" date="2011" name="Nature">
        <title>Genome sequence and analysis of the tuber crop potato.</title>
        <authorList>
            <consortium name="The Potato Genome Sequencing Consortium"/>
        </authorList>
    </citation>
    <scope>NUCLEOTIDE SEQUENCE [LARGE SCALE GENOMIC DNA]</scope>
    <source>
        <strain evidence="8">cv. DM1-3 516 R44</strain>
    </source>
</reference>
<dbReference type="PANTHER" id="PTHR13935">
    <property type="entry name" value="ACHAETE-SCUTE TRANSCRIPTION FACTOR-RELATED"/>
    <property type="match status" value="1"/>
</dbReference>
<evidence type="ECO:0000256" key="2">
    <source>
        <dbReference type="ARBA" id="ARBA00023015"/>
    </source>
</evidence>
<evidence type="ECO:0000259" key="6">
    <source>
        <dbReference type="PROSITE" id="PS50888"/>
    </source>
</evidence>
<dbReference type="AlphaFoldDB" id="M1DM76"/>
<dbReference type="OrthoDB" id="1935281at2759"/>
<dbReference type="GO" id="GO:0090575">
    <property type="term" value="C:RNA polymerase II transcription regulator complex"/>
    <property type="evidence" value="ECO:0000318"/>
    <property type="project" value="GO_Central"/>
</dbReference>
<protein>
    <submittedName>
        <fullName evidence="7">DNA binding protein</fullName>
    </submittedName>
</protein>
<dbReference type="EnsemblPlants" id="PGSC0003DMT400091264">
    <property type="protein sequence ID" value="PGSC0003DMT400091264"/>
    <property type="gene ID" value="PGSC0003DMG400040835"/>
</dbReference>
<gene>
    <name evidence="7" type="primary">LOC107060808</name>
</gene>
<dbReference type="InterPro" id="IPR036638">
    <property type="entry name" value="HLH_DNA-bd_sf"/>
</dbReference>
<evidence type="ECO:0000313" key="8">
    <source>
        <dbReference type="Proteomes" id="UP000011115"/>
    </source>
</evidence>
<evidence type="ECO:0000256" key="4">
    <source>
        <dbReference type="ARBA" id="ARBA00023242"/>
    </source>
</evidence>
<dbReference type="OMA" id="SCNEGVE"/>
<dbReference type="KEGG" id="sot:107060808"/>
<keyword evidence="2" id="KW-0805">Transcription regulation</keyword>
<reference evidence="7" key="2">
    <citation type="submission" date="2015-06" db="UniProtKB">
        <authorList>
            <consortium name="EnsemblPlants"/>
        </authorList>
    </citation>
    <scope>IDENTIFICATION</scope>
    <source>
        <strain evidence="7">DM1-3 516 R44</strain>
    </source>
</reference>
<dbReference type="GO" id="GO:0046983">
    <property type="term" value="F:protein dimerization activity"/>
    <property type="evidence" value="ECO:0007669"/>
    <property type="project" value="InterPro"/>
</dbReference>
<dbReference type="Proteomes" id="UP000011115">
    <property type="component" value="Unassembled WGS sequence"/>
</dbReference>
<accession>M1DM76</accession>
<dbReference type="Pfam" id="PF00010">
    <property type="entry name" value="HLH"/>
    <property type="match status" value="1"/>
</dbReference>
<keyword evidence="4" id="KW-0539">Nucleus</keyword>
<feature type="coiled-coil region" evidence="5">
    <location>
        <begin position="141"/>
        <end position="171"/>
    </location>
</feature>
<evidence type="ECO:0000313" key="7">
    <source>
        <dbReference type="EnsemblPlants" id="PGSC0003DMT400091264"/>
    </source>
</evidence>
<comment type="subcellular location">
    <subcellularLocation>
        <location evidence="1">Nucleus</location>
    </subcellularLocation>
</comment>
<sequence length="266" mass="30508">MDDSEFDFGQLDQLFNFLSSTPPPPPLLPPTTLQINQDSSFSLQKQNSNLVFTSTHHVPKKKSIVTNYVTEKKPILNTNINIIDDQVQDPSKEKKMVVEKKVRRRDVERQRRSDMAKLYQRLRLLIPSKYLVGKRSISDHIEEIVDYVKDLKKDIEDLESKREKLKEMKNINCSSQLAPNSSSMKLNDDDEDKIIVKSCNEGVEISIKGGVSLSKVLKVLMKEELIVNSCVSSTINQRLIHIIQTKVNTRGDIDLALLRSKLMRLF</sequence>
<dbReference type="PaxDb" id="4113-PGSC0003DMT400091264"/>
<dbReference type="RefSeq" id="XP_015164607.1">
    <property type="nucleotide sequence ID" value="XM_015309121.1"/>
</dbReference>
<dbReference type="Gene3D" id="4.10.280.10">
    <property type="entry name" value="Helix-loop-helix DNA-binding domain"/>
    <property type="match status" value="1"/>
</dbReference>
<organism evidence="7 8">
    <name type="scientific">Solanum tuberosum</name>
    <name type="common">Potato</name>
    <dbReference type="NCBI Taxonomy" id="4113"/>
    <lineage>
        <taxon>Eukaryota</taxon>
        <taxon>Viridiplantae</taxon>
        <taxon>Streptophyta</taxon>
        <taxon>Embryophyta</taxon>
        <taxon>Tracheophyta</taxon>
        <taxon>Spermatophyta</taxon>
        <taxon>Magnoliopsida</taxon>
        <taxon>eudicotyledons</taxon>
        <taxon>Gunneridae</taxon>
        <taxon>Pentapetalae</taxon>
        <taxon>asterids</taxon>
        <taxon>lamiids</taxon>
        <taxon>Solanales</taxon>
        <taxon>Solanaceae</taxon>
        <taxon>Solanoideae</taxon>
        <taxon>Solaneae</taxon>
        <taxon>Solanum</taxon>
    </lineage>
</organism>